<evidence type="ECO:0000313" key="1">
    <source>
        <dbReference type="EMBL" id="PFG18131.1"/>
    </source>
</evidence>
<name>A0A2A9CVG1_9ACTN</name>
<dbReference type="AlphaFoldDB" id="A0A2A9CVG1"/>
<accession>A0A2A9CVG1</accession>
<reference evidence="1 2" key="1">
    <citation type="submission" date="2017-10" db="EMBL/GenBank/DDBJ databases">
        <title>Sequencing the genomes of 1000 actinobacteria strains.</title>
        <authorList>
            <person name="Klenk H.-P."/>
        </authorList>
    </citation>
    <scope>NUCLEOTIDE SEQUENCE [LARGE SCALE GENOMIC DNA]</scope>
    <source>
        <strain evidence="1 2">DSM 15597</strain>
    </source>
</reference>
<keyword evidence="2" id="KW-1185">Reference proteome</keyword>
<proteinExistence type="predicted"/>
<gene>
    <name evidence="1" type="ORF">ATK74_2712</name>
</gene>
<dbReference type="Proteomes" id="UP000226079">
    <property type="component" value="Unassembled WGS sequence"/>
</dbReference>
<sequence>MAKYFRFTVLVALAGYAAYRYWQDRQLPARQRWADGTDPVE</sequence>
<protein>
    <submittedName>
        <fullName evidence="1">Uncharacterized protein</fullName>
    </submittedName>
</protein>
<evidence type="ECO:0000313" key="2">
    <source>
        <dbReference type="Proteomes" id="UP000226079"/>
    </source>
</evidence>
<comment type="caution">
    <text evidence="1">The sequence shown here is derived from an EMBL/GenBank/DDBJ whole genome shotgun (WGS) entry which is preliminary data.</text>
</comment>
<dbReference type="EMBL" id="PDJC01000001">
    <property type="protein sequence ID" value="PFG18131.1"/>
    <property type="molecule type" value="Genomic_DNA"/>
</dbReference>
<dbReference type="RefSeq" id="WP_281255381.1">
    <property type="nucleotide sequence ID" value="NZ_PDJC01000001.1"/>
</dbReference>
<organism evidence="1 2">
    <name type="scientific">Propionicimonas paludicola</name>
    <dbReference type="NCBI Taxonomy" id="185243"/>
    <lineage>
        <taxon>Bacteria</taxon>
        <taxon>Bacillati</taxon>
        <taxon>Actinomycetota</taxon>
        <taxon>Actinomycetes</taxon>
        <taxon>Propionibacteriales</taxon>
        <taxon>Nocardioidaceae</taxon>
        <taxon>Propionicimonas</taxon>
    </lineage>
</organism>